<evidence type="ECO:0000313" key="1">
    <source>
        <dbReference type="EMBL" id="MCV3215599.1"/>
    </source>
</evidence>
<reference evidence="1 2" key="1">
    <citation type="submission" date="2022-10" db="EMBL/GenBank/DDBJ databases">
        <title>Identification of biosynthetic pathway for the production of the potent trypsin inhibitor radiosumin.</title>
        <authorList>
            <person name="Fewer D.P."/>
            <person name="Delbaje E."/>
            <person name="Ouyang X."/>
            <person name="Agostino P.D."/>
            <person name="Wahlsten M."/>
            <person name="Jokela J."/>
            <person name="Permi P."/>
            <person name="Haapaniemi E."/>
            <person name="Koistinen H."/>
        </authorList>
    </citation>
    <scope>NUCLEOTIDE SEQUENCE [LARGE SCALE GENOMIC DNA]</scope>
    <source>
        <strain evidence="1 2">NIES-515</strain>
    </source>
</reference>
<keyword evidence="2" id="KW-1185">Reference proteome</keyword>
<name>A0ABT3B2K6_9CYAN</name>
<gene>
    <name evidence="1" type="ORF">OGM63_19130</name>
</gene>
<dbReference type="EMBL" id="JAOWRF010000276">
    <property type="protein sequence ID" value="MCV3215599.1"/>
    <property type="molecule type" value="Genomic_DNA"/>
</dbReference>
<dbReference type="Proteomes" id="UP001526143">
    <property type="component" value="Unassembled WGS sequence"/>
</dbReference>
<accession>A0ABT3B2K6</accession>
<organism evidence="1 2">
    <name type="scientific">Plectonema radiosum NIES-515</name>
    <dbReference type="NCBI Taxonomy" id="2986073"/>
    <lineage>
        <taxon>Bacteria</taxon>
        <taxon>Bacillati</taxon>
        <taxon>Cyanobacteriota</taxon>
        <taxon>Cyanophyceae</taxon>
        <taxon>Oscillatoriophycideae</taxon>
        <taxon>Oscillatoriales</taxon>
        <taxon>Microcoleaceae</taxon>
        <taxon>Plectonema</taxon>
    </lineage>
</organism>
<protein>
    <submittedName>
        <fullName evidence="1">Uncharacterized protein</fullName>
    </submittedName>
</protein>
<evidence type="ECO:0000313" key="2">
    <source>
        <dbReference type="Proteomes" id="UP001526143"/>
    </source>
</evidence>
<proteinExistence type="predicted"/>
<comment type="caution">
    <text evidence="1">The sequence shown here is derived from an EMBL/GenBank/DDBJ whole genome shotgun (WGS) entry which is preliminary data.</text>
</comment>
<sequence length="139" mass="16123">MCDYQFSALMQKDIIWKCGLLVIPQTTAKSLLPVVFDWTSFQLLEWEEIKEQYANFDLKACKDEGISKGLENIQDLRVQRLFVALLTFLNPRQVAIVLFLYKQAREQGKGSLVYFRSNDLLESLGYSRAKDGSFTTRLR</sequence>